<name>A0AAV4KGC1_9ACTN</name>
<protein>
    <submittedName>
        <fullName evidence="2">Uncharacterized protein</fullName>
    </submittedName>
</protein>
<proteinExistence type="predicted"/>
<feature type="region of interest" description="Disordered" evidence="1">
    <location>
        <begin position="67"/>
        <end position="105"/>
    </location>
</feature>
<dbReference type="AlphaFoldDB" id="A0AAV4KGC1"/>
<comment type="caution">
    <text evidence="2">The sequence shown here is derived from an EMBL/GenBank/DDBJ whole genome shotgun (WGS) entry which is preliminary data.</text>
</comment>
<dbReference type="Proteomes" id="UP000642014">
    <property type="component" value="Unassembled WGS sequence"/>
</dbReference>
<reference evidence="2 3" key="1">
    <citation type="journal article" date="2014" name="Int. J. Syst. Evol. Microbiol.">
        <title>Complete genome sequence of Corynebacterium casei LMG S-19264T (=DSM 44701T), isolated from a smear-ripened cheese.</title>
        <authorList>
            <consortium name="US DOE Joint Genome Institute (JGI-PGF)"/>
            <person name="Walter F."/>
            <person name="Albersmeier A."/>
            <person name="Kalinowski J."/>
            <person name="Ruckert C."/>
        </authorList>
    </citation>
    <scope>NUCLEOTIDE SEQUENCE [LARGE SCALE GENOMIC DNA]</scope>
    <source>
        <strain evidence="2 3">JCM 4205</strain>
    </source>
</reference>
<sequence>MTTHCIPEAERPSSAVMFGAAIETIVWSMNVIDTAKSMAASASFWRDAREAAAPSRVAVELPAIPRWSPRTTGRARGARREARGGATARPPPGGTEVSRVSPAPDGLAMQLVA</sequence>
<evidence type="ECO:0000313" key="2">
    <source>
        <dbReference type="EMBL" id="GGR23326.1"/>
    </source>
</evidence>
<evidence type="ECO:0000313" key="3">
    <source>
        <dbReference type="Proteomes" id="UP000642014"/>
    </source>
</evidence>
<accession>A0AAV4KGC1</accession>
<dbReference type="EMBL" id="BMSJ01000004">
    <property type="protein sequence ID" value="GGR23326.1"/>
    <property type="molecule type" value="Genomic_DNA"/>
</dbReference>
<evidence type="ECO:0000256" key="1">
    <source>
        <dbReference type="SAM" id="MobiDB-lite"/>
    </source>
</evidence>
<gene>
    <name evidence="2" type="ORF">GCM10010497_26940</name>
</gene>
<organism evidence="2 3">
    <name type="scientific">Streptomyces cinereoruber</name>
    <dbReference type="NCBI Taxonomy" id="67260"/>
    <lineage>
        <taxon>Bacteria</taxon>
        <taxon>Bacillati</taxon>
        <taxon>Actinomycetota</taxon>
        <taxon>Actinomycetes</taxon>
        <taxon>Kitasatosporales</taxon>
        <taxon>Streptomycetaceae</taxon>
        <taxon>Streptomyces</taxon>
    </lineage>
</organism>